<reference evidence="2" key="1">
    <citation type="submission" date="2020-10" db="EMBL/GenBank/DDBJ databases">
        <authorList>
            <person name="Gilroy R."/>
        </authorList>
    </citation>
    <scope>NUCLEOTIDE SEQUENCE</scope>
    <source>
        <strain evidence="2">18911</strain>
    </source>
</reference>
<keyword evidence="1" id="KW-1133">Transmembrane helix</keyword>
<evidence type="ECO:0000256" key="1">
    <source>
        <dbReference type="SAM" id="Phobius"/>
    </source>
</evidence>
<keyword evidence="1" id="KW-0812">Transmembrane</keyword>
<proteinExistence type="predicted"/>
<dbReference type="GO" id="GO:0022857">
    <property type="term" value="F:transmembrane transporter activity"/>
    <property type="evidence" value="ECO:0007669"/>
    <property type="project" value="InterPro"/>
</dbReference>
<evidence type="ECO:0000313" key="2">
    <source>
        <dbReference type="EMBL" id="HIU60229.1"/>
    </source>
</evidence>
<dbReference type="InterPro" id="IPR024529">
    <property type="entry name" value="ECF_trnsprt_substrate-spec"/>
</dbReference>
<keyword evidence="1" id="KW-0472">Membrane</keyword>
<dbReference type="AlphaFoldDB" id="A0A9D1SH46"/>
<accession>A0A9D1SH46</accession>
<sequence length="202" mass="21798">MERRGKRSSALKKLAYTGLLAALAVVANGFGIFLPVFGVGASATLTFSYIVCVTAGIFLGPVAGGIVGGIGDLIGWLIQPAGPFNIFITLGSIMLGVIPGLVFKFKMPPLIKIFISFVIIFVVCTAGLNSFGIWFYYVKGKGFFVFMAGRLATQSIVWAVNLALTSAMYYPVARYIFKIPDERRKPEKAESNVSGKESVLHR</sequence>
<dbReference type="EMBL" id="DVNF01000074">
    <property type="protein sequence ID" value="HIU60229.1"/>
    <property type="molecule type" value="Genomic_DNA"/>
</dbReference>
<reference evidence="2" key="2">
    <citation type="journal article" date="2021" name="PeerJ">
        <title>Extensive microbial diversity within the chicken gut microbiome revealed by metagenomics and culture.</title>
        <authorList>
            <person name="Gilroy R."/>
            <person name="Ravi A."/>
            <person name="Getino M."/>
            <person name="Pursley I."/>
            <person name="Horton D.L."/>
            <person name="Alikhan N.F."/>
            <person name="Baker D."/>
            <person name="Gharbi K."/>
            <person name="Hall N."/>
            <person name="Watson M."/>
            <person name="Adriaenssens E.M."/>
            <person name="Foster-Nyarko E."/>
            <person name="Jarju S."/>
            <person name="Secka A."/>
            <person name="Antonio M."/>
            <person name="Oren A."/>
            <person name="Chaudhuri R.R."/>
            <person name="La Ragione R."/>
            <person name="Hildebrand F."/>
            <person name="Pallen M.J."/>
        </authorList>
    </citation>
    <scope>NUCLEOTIDE SEQUENCE</scope>
    <source>
        <strain evidence="2">18911</strain>
    </source>
</reference>
<dbReference type="Gene3D" id="1.10.1760.20">
    <property type="match status" value="1"/>
</dbReference>
<protein>
    <submittedName>
        <fullName evidence="2">Folate family ECF transporter S component</fullName>
    </submittedName>
</protein>
<feature type="transmembrane region" description="Helical" evidence="1">
    <location>
        <begin position="156"/>
        <end position="177"/>
    </location>
</feature>
<evidence type="ECO:0000313" key="3">
    <source>
        <dbReference type="Proteomes" id="UP000824094"/>
    </source>
</evidence>
<gene>
    <name evidence="2" type="ORF">IAB05_02420</name>
</gene>
<feature type="transmembrane region" description="Helical" evidence="1">
    <location>
        <begin position="84"/>
        <end position="103"/>
    </location>
</feature>
<dbReference type="Pfam" id="PF12822">
    <property type="entry name" value="ECF_trnsprt"/>
    <property type="match status" value="1"/>
</dbReference>
<comment type="caution">
    <text evidence="2">The sequence shown here is derived from an EMBL/GenBank/DDBJ whole genome shotgun (WGS) entry which is preliminary data.</text>
</comment>
<feature type="transmembrane region" description="Helical" evidence="1">
    <location>
        <begin position="49"/>
        <end position="78"/>
    </location>
</feature>
<feature type="transmembrane region" description="Helical" evidence="1">
    <location>
        <begin position="110"/>
        <end position="136"/>
    </location>
</feature>
<dbReference type="NCBIfam" id="TIGR04518">
    <property type="entry name" value="ECF_S_folT_fam"/>
    <property type="match status" value="1"/>
</dbReference>
<name>A0A9D1SH46_9FIRM</name>
<feature type="transmembrane region" description="Helical" evidence="1">
    <location>
        <begin position="14"/>
        <end position="37"/>
    </location>
</feature>
<organism evidence="2 3">
    <name type="scientific">Candidatus Stercoripulliclostridium merdigallinarum</name>
    <dbReference type="NCBI Taxonomy" id="2840951"/>
    <lineage>
        <taxon>Bacteria</taxon>
        <taxon>Bacillati</taxon>
        <taxon>Bacillota</taxon>
        <taxon>Clostridia</taxon>
        <taxon>Eubacteriales</taxon>
        <taxon>Candidatus Stercoripulliclostridium</taxon>
    </lineage>
</organism>
<dbReference type="InterPro" id="IPR030949">
    <property type="entry name" value="ECF_S_folate_fam"/>
</dbReference>
<dbReference type="Proteomes" id="UP000824094">
    <property type="component" value="Unassembled WGS sequence"/>
</dbReference>